<reference evidence="2" key="1">
    <citation type="submission" date="2014-09" db="EMBL/GenBank/DDBJ databases">
        <authorList>
            <person name="Magalhaes I.L.F."/>
            <person name="Oliveira U."/>
            <person name="Santos F.R."/>
            <person name="Vidigal T.H.D.A."/>
            <person name="Brescovit A.D."/>
            <person name="Santos A.J."/>
        </authorList>
    </citation>
    <scope>NUCLEOTIDE SEQUENCE</scope>
    <source>
        <tissue evidence="2">Shoot tissue taken approximately 20 cm above the soil surface</tissue>
    </source>
</reference>
<reference evidence="2" key="2">
    <citation type="journal article" date="2015" name="Data Brief">
        <title>Shoot transcriptome of the giant reed, Arundo donax.</title>
        <authorList>
            <person name="Barrero R.A."/>
            <person name="Guerrero F.D."/>
            <person name="Moolhuijzen P."/>
            <person name="Goolsby J.A."/>
            <person name="Tidwell J."/>
            <person name="Bellgard S.E."/>
            <person name="Bellgard M.I."/>
        </authorList>
    </citation>
    <scope>NUCLEOTIDE SEQUENCE</scope>
    <source>
        <tissue evidence="2">Shoot tissue taken approximately 20 cm above the soil surface</tissue>
    </source>
</reference>
<proteinExistence type="predicted"/>
<name>A0A0A9DV36_ARUDO</name>
<feature type="region of interest" description="Disordered" evidence="1">
    <location>
        <begin position="1"/>
        <end position="35"/>
    </location>
</feature>
<evidence type="ECO:0000256" key="1">
    <source>
        <dbReference type="SAM" id="MobiDB-lite"/>
    </source>
</evidence>
<organism evidence="2">
    <name type="scientific">Arundo donax</name>
    <name type="common">Giant reed</name>
    <name type="synonym">Donax arundinaceus</name>
    <dbReference type="NCBI Taxonomy" id="35708"/>
    <lineage>
        <taxon>Eukaryota</taxon>
        <taxon>Viridiplantae</taxon>
        <taxon>Streptophyta</taxon>
        <taxon>Embryophyta</taxon>
        <taxon>Tracheophyta</taxon>
        <taxon>Spermatophyta</taxon>
        <taxon>Magnoliopsida</taxon>
        <taxon>Liliopsida</taxon>
        <taxon>Poales</taxon>
        <taxon>Poaceae</taxon>
        <taxon>PACMAD clade</taxon>
        <taxon>Arundinoideae</taxon>
        <taxon>Arundineae</taxon>
        <taxon>Arundo</taxon>
    </lineage>
</organism>
<protein>
    <submittedName>
        <fullName evidence="2">Uncharacterized protein</fullName>
    </submittedName>
</protein>
<dbReference type="EMBL" id="GBRH01206254">
    <property type="protein sequence ID" value="JAD91641.1"/>
    <property type="molecule type" value="Transcribed_RNA"/>
</dbReference>
<sequence length="35" mass="4154">MTTQFTRLMNWKNKKENDSSSSINDVPTRNLRLVK</sequence>
<accession>A0A0A9DV36</accession>
<evidence type="ECO:0000313" key="2">
    <source>
        <dbReference type="EMBL" id="JAD91641.1"/>
    </source>
</evidence>
<dbReference type="AlphaFoldDB" id="A0A0A9DV36"/>